<reference evidence="2" key="1">
    <citation type="submission" date="2020-01" db="EMBL/GenBank/DDBJ databases">
        <authorList>
            <consortium name="DOE Joint Genome Institute"/>
            <person name="Haridas S."/>
            <person name="Albert R."/>
            <person name="Binder M."/>
            <person name="Bloem J."/>
            <person name="Labutti K."/>
            <person name="Salamov A."/>
            <person name="Andreopoulos B."/>
            <person name="Baker S.E."/>
            <person name="Barry K."/>
            <person name="Bills G."/>
            <person name="Bluhm B.H."/>
            <person name="Cannon C."/>
            <person name="Castanera R."/>
            <person name="Culley D.E."/>
            <person name="Daum C."/>
            <person name="Ezra D."/>
            <person name="Gonzalez J.B."/>
            <person name="Henrissat B."/>
            <person name="Kuo A."/>
            <person name="Liang C."/>
            <person name="Lipzen A."/>
            <person name="Lutzoni F."/>
            <person name="Magnuson J."/>
            <person name="Mondo S."/>
            <person name="Nolan M."/>
            <person name="Ohm R."/>
            <person name="Pangilinan J."/>
            <person name="Park H.-J."/>
            <person name="Ramirez L."/>
            <person name="Alfaro M."/>
            <person name="Sun H."/>
            <person name="Tritt A."/>
            <person name="Yoshinaga Y."/>
            <person name="Zwiers L.-H."/>
            <person name="Turgeon B.G."/>
            <person name="Goodwin S.B."/>
            <person name="Spatafora J.W."/>
            <person name="Crous P.W."/>
            <person name="Grigoriev I.V."/>
        </authorList>
    </citation>
    <scope>NUCLEOTIDE SEQUENCE</scope>
    <source>
        <strain evidence="2">IPT5</strain>
    </source>
</reference>
<keyword evidence="3" id="KW-1185">Reference proteome</keyword>
<feature type="compositionally biased region" description="Pro residues" evidence="1">
    <location>
        <begin position="465"/>
        <end position="474"/>
    </location>
</feature>
<feature type="region of interest" description="Disordered" evidence="1">
    <location>
        <begin position="654"/>
        <end position="691"/>
    </location>
</feature>
<feature type="region of interest" description="Disordered" evidence="1">
    <location>
        <begin position="356"/>
        <end position="420"/>
    </location>
</feature>
<feature type="compositionally biased region" description="Polar residues" evidence="1">
    <location>
        <begin position="838"/>
        <end position="847"/>
    </location>
</feature>
<proteinExistence type="predicted"/>
<feature type="region of interest" description="Disordered" evidence="1">
    <location>
        <begin position="737"/>
        <end position="1073"/>
    </location>
</feature>
<feature type="compositionally biased region" description="Low complexity" evidence="1">
    <location>
        <begin position="1021"/>
        <end position="1045"/>
    </location>
</feature>
<feature type="compositionally biased region" description="Acidic residues" evidence="1">
    <location>
        <begin position="482"/>
        <end position="494"/>
    </location>
</feature>
<feature type="compositionally biased region" description="Basic and acidic residues" evidence="1">
    <location>
        <begin position="546"/>
        <end position="556"/>
    </location>
</feature>
<feature type="compositionally biased region" description="Acidic residues" evidence="1">
    <location>
        <begin position="923"/>
        <end position="934"/>
    </location>
</feature>
<feature type="compositionally biased region" description="Low complexity" evidence="1">
    <location>
        <begin position="664"/>
        <end position="674"/>
    </location>
</feature>
<feature type="compositionally biased region" description="Low complexity" evidence="1">
    <location>
        <begin position="853"/>
        <end position="872"/>
    </location>
</feature>
<accession>A0A6A7BHX9</accession>
<dbReference type="EMBL" id="MU006291">
    <property type="protein sequence ID" value="KAF2855126.1"/>
    <property type="molecule type" value="Genomic_DNA"/>
</dbReference>
<protein>
    <submittedName>
        <fullName evidence="2">Uncharacterized protein</fullName>
    </submittedName>
</protein>
<evidence type="ECO:0000313" key="3">
    <source>
        <dbReference type="Proteomes" id="UP000799423"/>
    </source>
</evidence>
<feature type="compositionally biased region" description="Basic and acidic residues" evidence="1">
    <location>
        <begin position="585"/>
        <end position="599"/>
    </location>
</feature>
<organism evidence="2 3">
    <name type="scientific">Plenodomus tracheiphilus IPT5</name>
    <dbReference type="NCBI Taxonomy" id="1408161"/>
    <lineage>
        <taxon>Eukaryota</taxon>
        <taxon>Fungi</taxon>
        <taxon>Dikarya</taxon>
        <taxon>Ascomycota</taxon>
        <taxon>Pezizomycotina</taxon>
        <taxon>Dothideomycetes</taxon>
        <taxon>Pleosporomycetidae</taxon>
        <taxon>Pleosporales</taxon>
        <taxon>Pleosporineae</taxon>
        <taxon>Leptosphaeriaceae</taxon>
        <taxon>Plenodomus</taxon>
    </lineage>
</organism>
<feature type="compositionally biased region" description="Low complexity" evidence="1">
    <location>
        <begin position="811"/>
        <end position="833"/>
    </location>
</feature>
<feature type="compositionally biased region" description="Low complexity" evidence="1">
    <location>
        <begin position="1003"/>
        <end position="1014"/>
    </location>
</feature>
<feature type="region of interest" description="Disordered" evidence="1">
    <location>
        <begin position="312"/>
        <end position="343"/>
    </location>
</feature>
<evidence type="ECO:0000313" key="2">
    <source>
        <dbReference type="EMBL" id="KAF2855126.1"/>
    </source>
</evidence>
<feature type="compositionally biased region" description="Polar residues" evidence="1">
    <location>
        <begin position="375"/>
        <end position="388"/>
    </location>
</feature>
<feature type="region of interest" description="Disordered" evidence="1">
    <location>
        <begin position="577"/>
        <end position="630"/>
    </location>
</feature>
<feature type="compositionally biased region" description="Basic and acidic residues" evidence="1">
    <location>
        <begin position="738"/>
        <end position="761"/>
    </location>
</feature>
<sequence length="1073" mass="115925">MQSIMANNMITALAASASASDTASAATSTPTMPSTILDSLPNASERFAYAARALNSTAKTGRRIDRVGRLVASTPSTSATRTPATKLAGQLPLNKVAKAFTRFFFDSIPLPPSLSEYAIPLATIGAATTTAACTFLLALRYSMKRKEEAMFRLARLRVTYGPDVWDAMLRDDPELIEELWIAEIEKMIKQSLITRSEGKKVMTEMKRKLDTEVMDGLRADQKRMKANRTNGDREKMRRDRRNHWRALEAHAQYESEALSAGSSSSSARSVSPPAFIVPLSPLLPAWIPGQVPVRRSAQSPGHATCPIQDALESPHEASPISKQGNVLSGPKLTPGLSRPSGRRHEIVQWRAENEVGGFTPSRNTMPNYPHRGPFTSGSPPKVDNSQVTPARYQIQHSPAAPSPLRHTPERMSSSNGRSSGILNVLSSGSVVSVVAPEIAVSEGGTPPGSPPIHLHSEEDRGSPRASPPNRPSVPSPSTSSDSGEDSPSDDDDEDMPHGPRPIRASSPTPSMGFGLDYDDDDIYTSSSSPEDTPSQPHLPCGNEPPTLREMEHRAWDPEALGNEDFKAEIQQLKAAVLGSKRKRAEQHDSGRQTKRERFADWPVSMEGRNGDNSFPTIFEGASPQIDPPAGITQYRVNERRNFWKKLVKERNERRLRRRILSPVQPQQAQSPKPQQDQDDEGMDETMSKDSLYAMPVARGPLHGEIEIAVPRADIEPTTSEIDTELARLDAELEEIDREEARQNLEQRVLGADEGKDLREETFSSASKSSSSDYGDLSERGGDVETIAPLPHADGDGFQMSSSPPQMPSSPIPAAHSPVAAVASSPVAHLSSPLGTPIMGTQQASVPRQPSFIASSPVTRRSPSPPAVSASSPQRDLLRRLSVELQPPQLSPSPPQRDVLRRLSSQLATIPEVAWASPSLPTADVEEEAEADTEMEVGPSVEMTPPARSTRASHARRLASEVPSSSAAPDPTPSHPSRRVSAPRIPTATQAATTATTRQKRAAKTTASRAATRATTPPPGAAPTVMTPPSAATPALRRAAPTATPACRGAVSRAPTPGTRQSTRKNRYDMKYTK</sequence>
<feature type="region of interest" description="Disordered" evidence="1">
    <location>
        <begin position="441"/>
        <end position="561"/>
    </location>
</feature>
<dbReference type="Proteomes" id="UP000799423">
    <property type="component" value="Unassembled WGS sequence"/>
</dbReference>
<gene>
    <name evidence="2" type="ORF">T440DRAFT_539239</name>
</gene>
<dbReference type="AlphaFoldDB" id="A0A6A7BHX9"/>
<name>A0A6A7BHX9_9PLEO</name>
<evidence type="ECO:0000256" key="1">
    <source>
        <dbReference type="SAM" id="MobiDB-lite"/>
    </source>
</evidence>
<feature type="compositionally biased region" description="Low complexity" evidence="1">
    <location>
        <begin position="981"/>
        <end position="996"/>
    </location>
</feature>